<dbReference type="Proteomes" id="UP000310066">
    <property type="component" value="Unassembled WGS sequence"/>
</dbReference>
<evidence type="ECO:0000313" key="2">
    <source>
        <dbReference type="EMBL" id="TKA40567.1"/>
    </source>
</evidence>
<organism evidence="2 3">
    <name type="scientific">Friedmanniomyces endolithicus</name>
    <dbReference type="NCBI Taxonomy" id="329885"/>
    <lineage>
        <taxon>Eukaryota</taxon>
        <taxon>Fungi</taxon>
        <taxon>Dikarya</taxon>
        <taxon>Ascomycota</taxon>
        <taxon>Pezizomycotina</taxon>
        <taxon>Dothideomycetes</taxon>
        <taxon>Dothideomycetidae</taxon>
        <taxon>Mycosphaerellales</taxon>
        <taxon>Teratosphaeriaceae</taxon>
        <taxon>Friedmanniomyces</taxon>
    </lineage>
</organism>
<name>A0A4U0UWS3_9PEZI</name>
<gene>
    <name evidence="2" type="ORF">B0A54_09026</name>
</gene>
<dbReference type="AlphaFoldDB" id="A0A4U0UWS3"/>
<evidence type="ECO:0000256" key="1">
    <source>
        <dbReference type="SAM" id="MobiDB-lite"/>
    </source>
</evidence>
<dbReference type="EMBL" id="NAJP01000032">
    <property type="protein sequence ID" value="TKA40567.1"/>
    <property type="molecule type" value="Genomic_DNA"/>
</dbReference>
<evidence type="ECO:0000313" key="3">
    <source>
        <dbReference type="Proteomes" id="UP000310066"/>
    </source>
</evidence>
<feature type="compositionally biased region" description="Basic and acidic residues" evidence="1">
    <location>
        <begin position="13"/>
        <end position="29"/>
    </location>
</feature>
<protein>
    <submittedName>
        <fullName evidence="2">Uncharacterized protein</fullName>
    </submittedName>
</protein>
<sequence length="443" mass="52500">MAYIDPDDYPYDPPRRRPSPRDYHHDYRRSAQYLDPQPGNNGLHRTRSTGNAPAPNIYIYNDQVQDAQQRSSSPYPVPAAPQVAQPAIVMAGGYPYPAAAGAYPASPPERRGRGRLGDEIVDELAYLELRDLTARSRSRARSDVGRDGRQDYYEWELERKARELDEERKRQAAEKEWEVRRLREEGKRRRAGEEEEAERKRTIAEYEEKRRRDAAAAKEAEVRYQEKIEREKREQKEEEQRMREKIKRDEAEAKEKEKREYDAFLLKQKEKAEKEKADQAAEKAKFEREMRKRLEGFGVYSQGQIDYMVDEEKAKHAREERSRSRGRQVVEELEVWRPSRPVYPKVHRDFVAVETLTYYNIPYEVDRDNPSYLILRREMTRHETDILFEHTRRLRAGDRLLLIEAPKKQEEKTFAWYRKKGGRGAGDRSRSRGRVGILERRVV</sequence>
<dbReference type="OrthoDB" id="6133115at2759"/>
<reference evidence="2 3" key="1">
    <citation type="submission" date="2017-03" db="EMBL/GenBank/DDBJ databases">
        <title>Genomes of endolithic fungi from Antarctica.</title>
        <authorList>
            <person name="Coleine C."/>
            <person name="Masonjones S."/>
            <person name="Stajich J.E."/>
        </authorList>
    </citation>
    <scope>NUCLEOTIDE SEQUENCE [LARGE SCALE GENOMIC DNA]</scope>
    <source>
        <strain evidence="2 3">CCFEE 5311</strain>
    </source>
</reference>
<dbReference type="STRING" id="329885.A0A4U0UWS3"/>
<proteinExistence type="predicted"/>
<feature type="region of interest" description="Disordered" evidence="1">
    <location>
        <begin position="185"/>
        <end position="255"/>
    </location>
</feature>
<feature type="compositionally biased region" description="Basic and acidic residues" evidence="1">
    <location>
        <begin position="197"/>
        <end position="255"/>
    </location>
</feature>
<feature type="compositionally biased region" description="Acidic residues" evidence="1">
    <location>
        <begin position="1"/>
        <end position="10"/>
    </location>
</feature>
<feature type="region of interest" description="Disordered" evidence="1">
    <location>
        <begin position="1"/>
        <end position="56"/>
    </location>
</feature>
<comment type="caution">
    <text evidence="2">The sequence shown here is derived from an EMBL/GenBank/DDBJ whole genome shotgun (WGS) entry which is preliminary data.</text>
</comment>
<accession>A0A4U0UWS3</accession>